<keyword evidence="3" id="KW-1185">Reference proteome</keyword>
<evidence type="ECO:0000313" key="2">
    <source>
        <dbReference type="EMBL" id="KRG57411.1"/>
    </source>
</evidence>
<dbReference type="EMBL" id="LDJG01000013">
    <property type="protein sequence ID" value="KRG57411.1"/>
    <property type="molecule type" value="Genomic_DNA"/>
</dbReference>
<evidence type="ECO:0000313" key="3">
    <source>
        <dbReference type="Proteomes" id="UP000050902"/>
    </source>
</evidence>
<dbReference type="RefSeq" id="WP_057505193.1">
    <property type="nucleotide sequence ID" value="NZ_LDJG01000013.1"/>
</dbReference>
<dbReference type="Proteomes" id="UP000050902">
    <property type="component" value="Unassembled WGS sequence"/>
</dbReference>
<sequence>MDKQPSHGFNIKRQRGVVSIEYALLLMLGIVPLLLVTFTGVMIFAAQQSLTLAAGEGARAALRHGDVPARRSNACRASARSMQWLLNFSGQAADCQGAAAEPIVVSDAYLCAGDGTTRCMQVSVSYDYDRHPFIPGTGRLLGWVMGERMRSSAIVQLDTGSN</sequence>
<protein>
    <submittedName>
        <fullName evidence="2">Pilus assembly protein TadE</fullName>
    </submittedName>
</protein>
<evidence type="ECO:0000256" key="1">
    <source>
        <dbReference type="SAM" id="Phobius"/>
    </source>
</evidence>
<feature type="transmembrane region" description="Helical" evidence="1">
    <location>
        <begin position="20"/>
        <end position="45"/>
    </location>
</feature>
<name>A0ABR5NJX0_9GAMM</name>
<organism evidence="2 3">
    <name type="scientific">Stenotrophomonas nitritireducens</name>
    <dbReference type="NCBI Taxonomy" id="83617"/>
    <lineage>
        <taxon>Bacteria</taxon>
        <taxon>Pseudomonadati</taxon>
        <taxon>Pseudomonadota</taxon>
        <taxon>Gammaproteobacteria</taxon>
        <taxon>Lysobacterales</taxon>
        <taxon>Lysobacteraceae</taxon>
        <taxon>Stenotrophomonas</taxon>
    </lineage>
</organism>
<gene>
    <name evidence="2" type="ORF">ABB22_09240</name>
</gene>
<proteinExistence type="predicted"/>
<keyword evidence="1" id="KW-1133">Transmembrane helix</keyword>
<reference evidence="2 3" key="1">
    <citation type="submission" date="2015-05" db="EMBL/GenBank/DDBJ databases">
        <title>Genome sequencing and analysis of members of genus Stenotrophomonas.</title>
        <authorList>
            <person name="Patil P.P."/>
            <person name="Midha S."/>
            <person name="Patil P.B."/>
        </authorList>
    </citation>
    <scope>NUCLEOTIDE SEQUENCE [LARGE SCALE GENOMIC DNA]</scope>
    <source>
        <strain evidence="2 3">DSM 12575</strain>
    </source>
</reference>
<keyword evidence="1" id="KW-0472">Membrane</keyword>
<comment type="caution">
    <text evidence="2">The sequence shown here is derived from an EMBL/GenBank/DDBJ whole genome shotgun (WGS) entry which is preliminary data.</text>
</comment>
<keyword evidence="1" id="KW-0812">Transmembrane</keyword>
<accession>A0ABR5NJX0</accession>